<feature type="transmembrane region" description="Helical" evidence="1">
    <location>
        <begin position="87"/>
        <end position="108"/>
    </location>
</feature>
<accession>A0A9W7BDY1</accession>
<evidence type="ECO:0000313" key="2">
    <source>
        <dbReference type="EMBL" id="GMH84385.1"/>
    </source>
</evidence>
<feature type="transmembrane region" description="Helical" evidence="1">
    <location>
        <begin position="243"/>
        <end position="264"/>
    </location>
</feature>
<sequence>MNTYEFVQAFGLFIAASCALQIIGFYGAQGDFDNGFERYTTSTLCLVGAGCLLLTAAWKEVVIREEMNFAYISQTANMVYGFREGNITWVGVHFVLVLIVTVLFHFGLKLRANMGRLPDKDVETFLVDTLFKGVLKTLMSLLFLLFRTTKCMFEKENLAKCYDTSFCAMFISIHLLLWSLANIVQGSVRSEWQKELNLSMEKIARMSDISFRSGAEGFLTLVTGVCAIFLFSMMSADEMDDTTVVVVGYTGLIAGFGFVIPEFFF</sequence>
<evidence type="ECO:0000256" key="1">
    <source>
        <dbReference type="SAM" id="Phobius"/>
    </source>
</evidence>
<feature type="transmembrane region" description="Helical" evidence="1">
    <location>
        <begin position="6"/>
        <end position="27"/>
    </location>
</feature>
<feature type="transmembrane region" description="Helical" evidence="1">
    <location>
        <begin position="166"/>
        <end position="188"/>
    </location>
</feature>
<feature type="transmembrane region" description="Helical" evidence="1">
    <location>
        <begin position="129"/>
        <end position="146"/>
    </location>
</feature>
<name>A0A9W7BDY1_9STRA</name>
<comment type="caution">
    <text evidence="2">The sequence shown here is derived from an EMBL/GenBank/DDBJ whole genome shotgun (WGS) entry which is preliminary data.</text>
</comment>
<reference evidence="3" key="1">
    <citation type="journal article" date="2023" name="Commun. Biol.">
        <title>Genome analysis of Parmales, the sister group of diatoms, reveals the evolutionary specialization of diatoms from phago-mixotrophs to photoautotrophs.</title>
        <authorList>
            <person name="Ban H."/>
            <person name="Sato S."/>
            <person name="Yoshikawa S."/>
            <person name="Yamada K."/>
            <person name="Nakamura Y."/>
            <person name="Ichinomiya M."/>
            <person name="Sato N."/>
            <person name="Blanc-Mathieu R."/>
            <person name="Endo H."/>
            <person name="Kuwata A."/>
            <person name="Ogata H."/>
        </authorList>
    </citation>
    <scope>NUCLEOTIDE SEQUENCE [LARGE SCALE GENOMIC DNA]</scope>
</reference>
<feature type="transmembrane region" description="Helical" evidence="1">
    <location>
        <begin position="39"/>
        <end position="58"/>
    </location>
</feature>
<organism evidence="2 3">
    <name type="scientific">Triparma laevis f. inornata</name>
    <dbReference type="NCBI Taxonomy" id="1714386"/>
    <lineage>
        <taxon>Eukaryota</taxon>
        <taxon>Sar</taxon>
        <taxon>Stramenopiles</taxon>
        <taxon>Ochrophyta</taxon>
        <taxon>Bolidophyceae</taxon>
        <taxon>Parmales</taxon>
        <taxon>Triparmaceae</taxon>
        <taxon>Triparma</taxon>
    </lineage>
</organism>
<proteinExistence type="predicted"/>
<dbReference type="Proteomes" id="UP001162640">
    <property type="component" value="Unassembled WGS sequence"/>
</dbReference>
<gene>
    <name evidence="2" type="ORF">TL16_g09908</name>
</gene>
<keyword evidence="1" id="KW-0812">Transmembrane</keyword>
<evidence type="ECO:0000313" key="3">
    <source>
        <dbReference type="Proteomes" id="UP001162640"/>
    </source>
</evidence>
<keyword evidence="1" id="KW-0472">Membrane</keyword>
<dbReference type="EMBL" id="BLQM01000343">
    <property type="protein sequence ID" value="GMH84385.1"/>
    <property type="molecule type" value="Genomic_DNA"/>
</dbReference>
<dbReference type="AlphaFoldDB" id="A0A9W7BDY1"/>
<keyword evidence="1" id="KW-1133">Transmembrane helix</keyword>
<protein>
    <submittedName>
        <fullName evidence="2">Uncharacterized protein</fullName>
    </submittedName>
</protein>
<feature type="transmembrane region" description="Helical" evidence="1">
    <location>
        <begin position="209"/>
        <end position="231"/>
    </location>
</feature>